<protein>
    <submittedName>
        <fullName evidence="1">Uncharacterized protein</fullName>
    </submittedName>
</protein>
<dbReference type="AlphaFoldDB" id="X6MTJ9"/>
<gene>
    <name evidence="1" type="ORF">RFI_20920</name>
</gene>
<name>X6MTJ9_RETFI</name>
<comment type="caution">
    <text evidence="1">The sequence shown here is derived from an EMBL/GenBank/DDBJ whole genome shotgun (WGS) entry which is preliminary data.</text>
</comment>
<organism evidence="1 2">
    <name type="scientific">Reticulomyxa filosa</name>
    <dbReference type="NCBI Taxonomy" id="46433"/>
    <lineage>
        <taxon>Eukaryota</taxon>
        <taxon>Sar</taxon>
        <taxon>Rhizaria</taxon>
        <taxon>Retaria</taxon>
        <taxon>Foraminifera</taxon>
        <taxon>Monothalamids</taxon>
        <taxon>Reticulomyxidae</taxon>
        <taxon>Reticulomyxa</taxon>
    </lineage>
</organism>
<accession>X6MTJ9</accession>
<reference evidence="1 2" key="1">
    <citation type="journal article" date="2013" name="Curr. Biol.">
        <title>The Genome of the Foraminiferan Reticulomyxa filosa.</title>
        <authorList>
            <person name="Glockner G."/>
            <person name="Hulsmann N."/>
            <person name="Schleicher M."/>
            <person name="Noegel A.A."/>
            <person name="Eichinger L."/>
            <person name="Gallinger C."/>
            <person name="Pawlowski J."/>
            <person name="Sierra R."/>
            <person name="Euteneuer U."/>
            <person name="Pillet L."/>
            <person name="Moustafa A."/>
            <person name="Platzer M."/>
            <person name="Groth M."/>
            <person name="Szafranski K."/>
            <person name="Schliwa M."/>
        </authorList>
    </citation>
    <scope>NUCLEOTIDE SEQUENCE [LARGE SCALE GENOMIC DNA]</scope>
</reference>
<dbReference type="Proteomes" id="UP000023152">
    <property type="component" value="Unassembled WGS sequence"/>
</dbReference>
<evidence type="ECO:0000313" key="2">
    <source>
        <dbReference type="Proteomes" id="UP000023152"/>
    </source>
</evidence>
<keyword evidence="2" id="KW-1185">Reference proteome</keyword>
<evidence type="ECO:0000313" key="1">
    <source>
        <dbReference type="EMBL" id="ETO16420.1"/>
    </source>
</evidence>
<dbReference type="EMBL" id="ASPP01018279">
    <property type="protein sequence ID" value="ETO16420.1"/>
    <property type="molecule type" value="Genomic_DNA"/>
</dbReference>
<sequence length="226" mass="26046">MTLRRKQSINLRRFEFLQSSNMQQNEEKKIDKVTFENVWKKNMQKLKSATSVIKFIGLTNKNALSRKILAHTFSGNFRTLFVHFAVDINEQQLTQLAHNFNDVKDGQMEQKENQDGSQDVILIVRHLLLNKRKGEEAVINPEVNRYVLLRGVLNRESDGEIKEALEVKRFHKMPIAKMLLSKTKDVVKILKDNDIQIGYSVVKIKHSTKTNQGQNRISSNAGNATD</sequence>
<proteinExistence type="predicted"/>